<gene>
    <name evidence="2" type="ORF">KK1_044558</name>
</gene>
<accession>A0A151QW58</accession>
<dbReference type="Pfam" id="PF03398">
    <property type="entry name" value="Ist1"/>
    <property type="match status" value="1"/>
</dbReference>
<reference evidence="2" key="1">
    <citation type="journal article" date="2012" name="Nat. Biotechnol.">
        <title>Draft genome sequence of pigeonpea (Cajanus cajan), an orphan legume crop of resource-poor farmers.</title>
        <authorList>
            <person name="Varshney R.K."/>
            <person name="Chen W."/>
            <person name="Li Y."/>
            <person name="Bharti A.K."/>
            <person name="Saxena R.K."/>
            <person name="Schlueter J.A."/>
            <person name="Donoghue M.T."/>
            <person name="Azam S."/>
            <person name="Fan G."/>
            <person name="Whaley A.M."/>
            <person name="Farmer A.D."/>
            <person name="Sheridan J."/>
            <person name="Iwata A."/>
            <person name="Tuteja R."/>
            <person name="Penmetsa R.V."/>
            <person name="Wu W."/>
            <person name="Upadhyaya H.D."/>
            <person name="Yang S.P."/>
            <person name="Shah T."/>
            <person name="Saxena K.B."/>
            <person name="Michael T."/>
            <person name="McCombie W.R."/>
            <person name="Yang B."/>
            <person name="Zhang G."/>
            <person name="Yang H."/>
            <person name="Wang J."/>
            <person name="Spillane C."/>
            <person name="Cook D.R."/>
            <person name="May G.D."/>
            <person name="Xu X."/>
            <person name="Jackson S.A."/>
        </authorList>
    </citation>
    <scope>NUCLEOTIDE SEQUENCE [LARGE SCALE GENOMIC DNA]</scope>
</reference>
<dbReference type="InterPro" id="IPR042277">
    <property type="entry name" value="IST1-like"/>
</dbReference>
<dbReference type="GO" id="GO:0015031">
    <property type="term" value="P:protein transport"/>
    <property type="evidence" value="ECO:0007669"/>
    <property type="project" value="InterPro"/>
</dbReference>
<evidence type="ECO:0000313" key="2">
    <source>
        <dbReference type="EMBL" id="KYP34472.1"/>
    </source>
</evidence>
<dbReference type="PANTHER" id="PTHR12161:SF58">
    <property type="entry name" value="REGULATOR OF VPS4 ACTIVITY IN THE MVB PATHWAY PROTEIN"/>
    <property type="match status" value="1"/>
</dbReference>
<dbReference type="Proteomes" id="UP000075243">
    <property type="component" value="Unassembled WGS sequence"/>
</dbReference>
<dbReference type="Gramene" id="C.cajan_43347.t">
    <property type="protein sequence ID" value="C.cajan_43347.t"/>
    <property type="gene ID" value="C.cajan_43347"/>
</dbReference>
<evidence type="ECO:0000313" key="3">
    <source>
        <dbReference type="Proteomes" id="UP000075243"/>
    </source>
</evidence>
<name>A0A151QW58_CAJCA</name>
<organism evidence="2 3">
    <name type="scientific">Cajanus cajan</name>
    <name type="common">Pigeon pea</name>
    <name type="synonym">Cajanus indicus</name>
    <dbReference type="NCBI Taxonomy" id="3821"/>
    <lineage>
        <taxon>Eukaryota</taxon>
        <taxon>Viridiplantae</taxon>
        <taxon>Streptophyta</taxon>
        <taxon>Embryophyta</taxon>
        <taxon>Tracheophyta</taxon>
        <taxon>Spermatophyta</taxon>
        <taxon>Magnoliopsida</taxon>
        <taxon>eudicotyledons</taxon>
        <taxon>Gunneridae</taxon>
        <taxon>Pentapetalae</taxon>
        <taxon>rosids</taxon>
        <taxon>fabids</taxon>
        <taxon>Fabales</taxon>
        <taxon>Fabaceae</taxon>
        <taxon>Papilionoideae</taxon>
        <taxon>50 kb inversion clade</taxon>
        <taxon>NPAAA clade</taxon>
        <taxon>indigoferoid/millettioid clade</taxon>
        <taxon>Phaseoleae</taxon>
        <taxon>Cajanus</taxon>
    </lineage>
</organism>
<dbReference type="STRING" id="3821.A0A151QW58"/>
<evidence type="ECO:0008006" key="4">
    <source>
        <dbReference type="Google" id="ProtNLM"/>
    </source>
</evidence>
<proteinExistence type="inferred from homology"/>
<protein>
    <recommendedName>
        <fullName evidence="4">IST1-like protein</fullName>
    </recommendedName>
</protein>
<evidence type="ECO:0000256" key="1">
    <source>
        <dbReference type="ARBA" id="ARBA00005536"/>
    </source>
</evidence>
<keyword evidence="3" id="KW-1185">Reference proteome</keyword>
<sequence>MQIEKKKSSRPQWFSAIRFVLVCVGPSGWKKAFKCENLIMQFQAQLVIQKIRRQVVIKQSRSDIAQLLQNDNIDSAFARLSYLHIDTCVLAAYDLIDNFCECIISNISCISKFSCIHNLPTKVAVAVASLTYASSRCGELSLLHLIRNLFRERYGRDFDITNVELFAGNYVNLELRKNLSIYSVSDDEKLMLLHGIIQEYTSPL</sequence>
<dbReference type="OMA" id="NKRCCIV"/>
<dbReference type="PANTHER" id="PTHR12161">
    <property type="entry name" value="IST1 FAMILY MEMBER"/>
    <property type="match status" value="1"/>
</dbReference>
<dbReference type="InterPro" id="IPR005061">
    <property type="entry name" value="Ist1"/>
</dbReference>
<dbReference type="Gene3D" id="1.20.1260.60">
    <property type="entry name" value="Vacuolar protein sorting-associated protein Ist1"/>
    <property type="match status" value="1"/>
</dbReference>
<comment type="similarity">
    <text evidence="1">Belongs to the IST1 family.</text>
</comment>
<dbReference type="AlphaFoldDB" id="A0A151QW58"/>
<dbReference type="EMBL" id="KQ484588">
    <property type="protein sequence ID" value="KYP34472.1"/>
    <property type="molecule type" value="Genomic_DNA"/>
</dbReference>